<dbReference type="Pfam" id="PF01535">
    <property type="entry name" value="PPR"/>
    <property type="match status" value="1"/>
</dbReference>
<evidence type="ECO:0000256" key="2">
    <source>
        <dbReference type="PROSITE-ProRule" id="PRU00708"/>
    </source>
</evidence>
<dbReference type="AlphaFoldDB" id="A0A8S1IN12"/>
<keyword evidence="5" id="KW-1185">Reference proteome</keyword>
<comment type="caution">
    <text evidence="4">The sequence shown here is derived from an EMBL/GenBank/DDBJ whole genome shotgun (WGS) entry which is preliminary data.</text>
</comment>
<name>A0A8S1IN12_9CHLO</name>
<evidence type="ECO:0000256" key="3">
    <source>
        <dbReference type="SAM" id="MobiDB-lite"/>
    </source>
</evidence>
<dbReference type="Gene3D" id="1.25.40.10">
    <property type="entry name" value="Tetratricopeptide repeat domain"/>
    <property type="match status" value="4"/>
</dbReference>
<feature type="repeat" description="PPR" evidence="2">
    <location>
        <begin position="450"/>
        <end position="484"/>
    </location>
</feature>
<evidence type="ECO:0000256" key="1">
    <source>
        <dbReference type="ARBA" id="ARBA00022737"/>
    </source>
</evidence>
<dbReference type="Proteomes" id="UP000708148">
    <property type="component" value="Unassembled WGS sequence"/>
</dbReference>
<feature type="repeat" description="PPR" evidence="2">
    <location>
        <begin position="269"/>
        <end position="303"/>
    </location>
</feature>
<dbReference type="SUPFAM" id="SSF48452">
    <property type="entry name" value="TPR-like"/>
    <property type="match status" value="2"/>
</dbReference>
<feature type="repeat" description="PPR" evidence="2">
    <location>
        <begin position="304"/>
        <end position="338"/>
    </location>
</feature>
<evidence type="ECO:0000313" key="5">
    <source>
        <dbReference type="Proteomes" id="UP000708148"/>
    </source>
</evidence>
<gene>
    <name evidence="4" type="ORF">OSTQU699_LOCUS1075</name>
</gene>
<feature type="repeat" description="PPR" evidence="2">
    <location>
        <begin position="198"/>
        <end position="233"/>
    </location>
</feature>
<feature type="repeat" description="PPR" evidence="2">
    <location>
        <begin position="415"/>
        <end position="449"/>
    </location>
</feature>
<dbReference type="PANTHER" id="PTHR47938">
    <property type="entry name" value="RESPIRATORY COMPLEX I CHAPERONE (CIA84), PUTATIVE (AFU_ORTHOLOGUE AFUA_2G06020)-RELATED"/>
    <property type="match status" value="1"/>
</dbReference>
<dbReference type="PANTHER" id="PTHR47938:SF35">
    <property type="entry name" value="PENTATRICOPEPTIDE REPEAT-CONTAINING PROTEIN 4, MITOCHONDRIAL-RELATED"/>
    <property type="match status" value="1"/>
</dbReference>
<protein>
    <recommendedName>
        <fullName evidence="6">Pentacotripeptide-repeat region of PRORP domain-containing protein</fullName>
    </recommendedName>
</protein>
<proteinExistence type="predicted"/>
<feature type="repeat" description="PPR" evidence="2">
    <location>
        <begin position="374"/>
        <end position="408"/>
    </location>
</feature>
<feature type="repeat" description="PPR" evidence="2">
    <location>
        <begin position="556"/>
        <end position="590"/>
    </location>
</feature>
<reference evidence="4" key="1">
    <citation type="submission" date="2020-12" db="EMBL/GenBank/DDBJ databases">
        <authorList>
            <person name="Iha C."/>
        </authorList>
    </citation>
    <scope>NUCLEOTIDE SEQUENCE</scope>
</reference>
<evidence type="ECO:0000313" key="4">
    <source>
        <dbReference type="EMBL" id="CAD7695714.1"/>
    </source>
</evidence>
<feature type="repeat" description="PPR" evidence="2">
    <location>
        <begin position="339"/>
        <end position="373"/>
    </location>
</feature>
<dbReference type="EMBL" id="CAJHUC010000382">
    <property type="protein sequence ID" value="CAD7695714.1"/>
    <property type="molecule type" value="Genomic_DNA"/>
</dbReference>
<dbReference type="GO" id="GO:0003729">
    <property type="term" value="F:mRNA binding"/>
    <property type="evidence" value="ECO:0007669"/>
    <property type="project" value="TreeGrafter"/>
</dbReference>
<dbReference type="Pfam" id="PF13812">
    <property type="entry name" value="PPR_3"/>
    <property type="match status" value="2"/>
</dbReference>
<feature type="repeat" description="PPR" evidence="2">
    <location>
        <begin position="234"/>
        <end position="268"/>
    </location>
</feature>
<dbReference type="PROSITE" id="PS51375">
    <property type="entry name" value="PPR"/>
    <property type="match status" value="11"/>
</dbReference>
<feature type="compositionally biased region" description="Basic residues" evidence="3">
    <location>
        <begin position="51"/>
        <end position="64"/>
    </location>
</feature>
<sequence>MSGRPAAGLRASLPGPSEQHRHGGGHKQMVTHSRHLEAMPKPELPLPALKKPTKLKRTGSASKKRVQERIREAASSSTSDSTVVREMFFGPTRSGQHARTPAPVTEVGHAALPGLSRHRFGSMEFGRTESWHSRIERLASMIALLPHTESVGPVFEDWELSGQEVTRLLSLLDWHGKQQRALDVFEWLDAHRADVTKDKFVYTRLISMFSQSREQAEIALELFDRMKSNGVTPDLIAFNSAITAAAKAERLEEALGIFSDMAPARVCPDVVTYGALLSACANVAAWEQALELFNKMESFGIKPNVVTYTALMSACQRAGMWVKAVEVFKRMEVAGVQADLKAYNSLISACAVGAEWEKAWAVVAGMKRMGVRPNTVSYNSLISACERCGECDRAIEVLNKMELESRSAGSYVRPNTITYNTVLSACGKAGRWDEALEMYRLMQSKGLIVDVVTLSSLMTACEKVGRCKEALELFSEFKGMGVVPNVICYNSLISALGRGSQWEAAMEVFQALKDTTDQQPDVVTYSALMSVCERAGQAQRALELYDEMKQQGVCGNSYVYASLINVCERKGEWKVAVELFQAMQEEGIEPKSVTMLARRALYTWPQLIDSLPQPVVSAARVAVESGIAARRWVNKI</sequence>
<accession>A0A8S1IN12</accession>
<evidence type="ECO:0008006" key="6">
    <source>
        <dbReference type="Google" id="ProtNLM"/>
    </source>
</evidence>
<dbReference type="OrthoDB" id="185373at2759"/>
<dbReference type="NCBIfam" id="TIGR00756">
    <property type="entry name" value="PPR"/>
    <property type="match status" value="9"/>
</dbReference>
<organism evidence="4 5">
    <name type="scientific">Ostreobium quekettii</name>
    <dbReference type="NCBI Taxonomy" id="121088"/>
    <lineage>
        <taxon>Eukaryota</taxon>
        <taxon>Viridiplantae</taxon>
        <taxon>Chlorophyta</taxon>
        <taxon>core chlorophytes</taxon>
        <taxon>Ulvophyceae</taxon>
        <taxon>TCBD clade</taxon>
        <taxon>Bryopsidales</taxon>
        <taxon>Ostreobineae</taxon>
        <taxon>Ostreobiaceae</taxon>
        <taxon>Ostreobium</taxon>
    </lineage>
</organism>
<dbReference type="Pfam" id="PF13041">
    <property type="entry name" value="PPR_2"/>
    <property type="match status" value="3"/>
</dbReference>
<feature type="repeat" description="PPR" evidence="2">
    <location>
        <begin position="485"/>
        <end position="515"/>
    </location>
</feature>
<feature type="repeat" description="PPR" evidence="2">
    <location>
        <begin position="521"/>
        <end position="555"/>
    </location>
</feature>
<dbReference type="InterPro" id="IPR011990">
    <property type="entry name" value="TPR-like_helical_dom_sf"/>
</dbReference>
<feature type="region of interest" description="Disordered" evidence="3">
    <location>
        <begin position="1"/>
        <end position="77"/>
    </location>
</feature>
<dbReference type="InterPro" id="IPR002885">
    <property type="entry name" value="PPR_rpt"/>
</dbReference>
<keyword evidence="1" id="KW-0677">Repeat</keyword>